<reference evidence="1 2" key="1">
    <citation type="journal article" date="2022" name="Hortic Res">
        <title>A haplotype resolved chromosomal level avocado genome allows analysis of novel avocado genes.</title>
        <authorList>
            <person name="Nath O."/>
            <person name="Fletcher S.J."/>
            <person name="Hayward A."/>
            <person name="Shaw L.M."/>
            <person name="Masouleh A.K."/>
            <person name="Furtado A."/>
            <person name="Henry R.J."/>
            <person name="Mitter N."/>
        </authorList>
    </citation>
    <scope>NUCLEOTIDE SEQUENCE [LARGE SCALE GENOMIC DNA]</scope>
    <source>
        <strain evidence="2">cv. Hass</strain>
    </source>
</reference>
<sequence>MGKLKLFWVLCVLGAWVVANGATPSHAPSPSVDCSAVLLSMADCLTFVMNGSTISKPEGSCCSGFKTVLKDDPKCLCEAFNNNNNLGIALNMTKASTLPSACAVSTPPMSNCGFSSAPSDAPVPSPSPTASLQIRGSPSNPTSTGAPKQSQSNAAAISISVAVILASLVTNGAGRLQHWCCHANRRQSTVKASVEEIKKAYRIMALVYHPDVCHPSRKEESTQMFLQLHKAYETLSDPILRKQHDRELGLNGVVNDEGEWEFARERWENQLCGLKMRSDYRMRRKEGKSFKGRMRA</sequence>
<dbReference type="Proteomes" id="UP001234297">
    <property type="component" value="Chromosome 1"/>
</dbReference>
<comment type="caution">
    <text evidence="1">The sequence shown here is derived from an EMBL/GenBank/DDBJ whole genome shotgun (WGS) entry which is preliminary data.</text>
</comment>
<protein>
    <submittedName>
        <fullName evidence="1">Uncharacterized protein</fullName>
    </submittedName>
</protein>
<proteinExistence type="predicted"/>
<accession>A0ACC2MNZ2</accession>
<name>A0ACC2MNZ2_PERAE</name>
<gene>
    <name evidence="1" type="ORF">MRB53_000144</name>
</gene>
<dbReference type="EMBL" id="CM056809">
    <property type="protein sequence ID" value="KAJ8647121.1"/>
    <property type="molecule type" value="Genomic_DNA"/>
</dbReference>
<organism evidence="1 2">
    <name type="scientific">Persea americana</name>
    <name type="common">Avocado</name>
    <dbReference type="NCBI Taxonomy" id="3435"/>
    <lineage>
        <taxon>Eukaryota</taxon>
        <taxon>Viridiplantae</taxon>
        <taxon>Streptophyta</taxon>
        <taxon>Embryophyta</taxon>
        <taxon>Tracheophyta</taxon>
        <taxon>Spermatophyta</taxon>
        <taxon>Magnoliopsida</taxon>
        <taxon>Magnoliidae</taxon>
        <taxon>Laurales</taxon>
        <taxon>Lauraceae</taxon>
        <taxon>Persea</taxon>
    </lineage>
</organism>
<evidence type="ECO:0000313" key="2">
    <source>
        <dbReference type="Proteomes" id="UP001234297"/>
    </source>
</evidence>
<evidence type="ECO:0000313" key="1">
    <source>
        <dbReference type="EMBL" id="KAJ8647121.1"/>
    </source>
</evidence>
<keyword evidence="2" id="KW-1185">Reference proteome</keyword>